<reference evidence="1" key="1">
    <citation type="submission" date="2020-11" db="EMBL/GenBank/DDBJ databases">
        <authorList>
            <person name="Tran Van P."/>
        </authorList>
    </citation>
    <scope>NUCLEOTIDE SEQUENCE</scope>
</reference>
<protein>
    <submittedName>
        <fullName evidence="1">Uncharacterized protein</fullName>
    </submittedName>
</protein>
<name>A0A7R9BPS4_9CRUS</name>
<proteinExistence type="predicted"/>
<evidence type="ECO:0000313" key="2">
    <source>
        <dbReference type="Proteomes" id="UP000678499"/>
    </source>
</evidence>
<keyword evidence="2" id="KW-1185">Reference proteome</keyword>
<dbReference type="EMBL" id="CAJPEX010001447">
    <property type="protein sequence ID" value="CAG0919188.1"/>
    <property type="molecule type" value="Genomic_DNA"/>
</dbReference>
<organism evidence="1">
    <name type="scientific">Notodromas monacha</name>
    <dbReference type="NCBI Taxonomy" id="399045"/>
    <lineage>
        <taxon>Eukaryota</taxon>
        <taxon>Metazoa</taxon>
        <taxon>Ecdysozoa</taxon>
        <taxon>Arthropoda</taxon>
        <taxon>Crustacea</taxon>
        <taxon>Oligostraca</taxon>
        <taxon>Ostracoda</taxon>
        <taxon>Podocopa</taxon>
        <taxon>Podocopida</taxon>
        <taxon>Cypridocopina</taxon>
        <taxon>Cypridoidea</taxon>
        <taxon>Cyprididae</taxon>
        <taxon>Notodromas</taxon>
    </lineage>
</organism>
<evidence type="ECO:0000313" key="1">
    <source>
        <dbReference type="EMBL" id="CAD7279036.1"/>
    </source>
</evidence>
<sequence length="636" mass="71453">MVEIDALLMDEEIHQNVNRLLGFEQEAVKFYVDPFLLPVCWNADEGSGGKREETKRVTDTIMYRGLWLGLKMWAGNPCPVPCCLLATSPTSAAKRFRNVEDEHYADTLQRFPRPLGEPKTHIVAKFHRLSHRAISKFDKMEDTRYDDIFKSLAAECRRLTFQELLLVLDALNCWSPAASSRAKNFSRLWNAVDAALAKLVVSAGSPEGDLEEAVLMWHRLGLGRIAKSLHLIVDSLALKPGAWDANGLRLLLFGLLVARRWPSGLNQDGLEKILVQSMRQSPGSWGLLGLTCAAYFKTQTQCKGSAMFNGVIDGAVVALRSSAPCDSISLCSVAKFVGYMKRCLWQPDFEKVVGLLEAAVPRLDELSLLARVHLLETGAQHRVVVDAIFDHVQRDVIMMDGSRLKDLERFLIARDQVGKPLTPEEGSAILKHLECFQEEERHKHSLLASVRVLACHGFYSPVLLNVCLSEAFVDSLIDSQNFPHSLREFHELDSLVLAEQPHYKGPHLSDGLRDLAVMRYAPKQLLNSPEHQPVLAGETFLMTIASILGRIDVDGSLHFVSKKTLARKEELPLWTKSEEYADLWRKSVVILPASPIVYILCFFPRHFVKLTINSDFDDDKKYPPRIVHPGSEYING</sequence>
<dbReference type="Proteomes" id="UP000678499">
    <property type="component" value="Unassembled WGS sequence"/>
</dbReference>
<dbReference type="OrthoDB" id="10064757at2759"/>
<gene>
    <name evidence="1" type="ORF">NMOB1V02_LOCUS6722</name>
</gene>
<dbReference type="AlphaFoldDB" id="A0A7R9BPS4"/>
<accession>A0A7R9BPS4</accession>
<dbReference type="EMBL" id="OA883484">
    <property type="protein sequence ID" value="CAD7279036.1"/>
    <property type="molecule type" value="Genomic_DNA"/>
</dbReference>